<feature type="domain" description="Response regulatory" evidence="4">
    <location>
        <begin position="4"/>
        <end position="121"/>
    </location>
</feature>
<gene>
    <name evidence="5" type="ORF">WKR92_08245</name>
</gene>
<dbReference type="PROSITE" id="PS50110">
    <property type="entry name" value="RESPONSE_REGULATORY"/>
    <property type="match status" value="1"/>
</dbReference>
<keyword evidence="2" id="KW-0902">Two-component regulatory system</keyword>
<evidence type="ECO:0000256" key="2">
    <source>
        <dbReference type="ARBA" id="ARBA00023012"/>
    </source>
</evidence>
<dbReference type="PANTHER" id="PTHR45339:SF1">
    <property type="entry name" value="HYBRID SIGNAL TRANSDUCTION HISTIDINE KINASE J"/>
    <property type="match status" value="1"/>
</dbReference>
<protein>
    <submittedName>
        <fullName evidence="5">Response regulator</fullName>
    </submittedName>
</protein>
<accession>A0ABV5CE45</accession>
<dbReference type="PANTHER" id="PTHR45339">
    <property type="entry name" value="HYBRID SIGNAL TRANSDUCTION HISTIDINE KINASE J"/>
    <property type="match status" value="1"/>
</dbReference>
<sequence>MKPQILVIDDDAKNIFALCAVLKSRGFTCLTAQSAKEGIGQLIKNDKIGIVLMDMMMPEMDGYEAISLIKAEEKLLDIPIIAVTAQAMTGDREKCLAAGAADYLAKPVDVDLLIHKINQQLGNGITDSE</sequence>
<name>A0ABV5CE45_9SPHI</name>
<dbReference type="Proteomes" id="UP001580928">
    <property type="component" value="Unassembled WGS sequence"/>
</dbReference>
<evidence type="ECO:0000313" key="6">
    <source>
        <dbReference type="Proteomes" id="UP001580928"/>
    </source>
</evidence>
<keyword evidence="6" id="KW-1185">Reference proteome</keyword>
<evidence type="ECO:0000313" key="5">
    <source>
        <dbReference type="EMBL" id="MFB5945823.1"/>
    </source>
</evidence>
<evidence type="ECO:0000256" key="3">
    <source>
        <dbReference type="PROSITE-ProRule" id="PRU00169"/>
    </source>
</evidence>
<dbReference type="InterPro" id="IPR001789">
    <property type="entry name" value="Sig_transdc_resp-reg_receiver"/>
</dbReference>
<comment type="caution">
    <text evidence="5">The sequence shown here is derived from an EMBL/GenBank/DDBJ whole genome shotgun (WGS) entry which is preliminary data.</text>
</comment>
<dbReference type="Gene3D" id="3.40.50.2300">
    <property type="match status" value="1"/>
</dbReference>
<dbReference type="Pfam" id="PF00072">
    <property type="entry name" value="Response_reg"/>
    <property type="match status" value="1"/>
</dbReference>
<organism evidence="5 6">
    <name type="scientific">Albibacterium profundi</name>
    <dbReference type="NCBI Taxonomy" id="3134906"/>
    <lineage>
        <taxon>Bacteria</taxon>
        <taxon>Pseudomonadati</taxon>
        <taxon>Bacteroidota</taxon>
        <taxon>Sphingobacteriia</taxon>
        <taxon>Sphingobacteriales</taxon>
        <taxon>Sphingobacteriaceae</taxon>
        <taxon>Albibacterium</taxon>
    </lineage>
</organism>
<proteinExistence type="predicted"/>
<dbReference type="SUPFAM" id="SSF52172">
    <property type="entry name" value="CheY-like"/>
    <property type="match status" value="1"/>
</dbReference>
<dbReference type="RefSeq" id="WP_375557356.1">
    <property type="nucleotide sequence ID" value="NZ_JBBVGT010000002.1"/>
</dbReference>
<reference evidence="5 6" key="1">
    <citation type="submission" date="2024-04" db="EMBL/GenBank/DDBJ databases">
        <title>Albibacterium profundi sp. nov., isolated from sediment of the Challenger Deep of Mariana Trench.</title>
        <authorList>
            <person name="Wang Y."/>
        </authorList>
    </citation>
    <scope>NUCLEOTIDE SEQUENCE [LARGE SCALE GENOMIC DNA]</scope>
    <source>
        <strain evidence="5 6">RHL897</strain>
    </source>
</reference>
<dbReference type="InterPro" id="IPR011006">
    <property type="entry name" value="CheY-like_superfamily"/>
</dbReference>
<evidence type="ECO:0000259" key="4">
    <source>
        <dbReference type="PROSITE" id="PS50110"/>
    </source>
</evidence>
<feature type="modified residue" description="4-aspartylphosphate" evidence="3">
    <location>
        <position position="54"/>
    </location>
</feature>
<keyword evidence="1 3" id="KW-0597">Phosphoprotein</keyword>
<dbReference type="SMART" id="SM00448">
    <property type="entry name" value="REC"/>
    <property type="match status" value="1"/>
</dbReference>
<evidence type="ECO:0000256" key="1">
    <source>
        <dbReference type="ARBA" id="ARBA00022553"/>
    </source>
</evidence>
<dbReference type="EMBL" id="JBBVGT010000002">
    <property type="protein sequence ID" value="MFB5945823.1"/>
    <property type="molecule type" value="Genomic_DNA"/>
</dbReference>